<proteinExistence type="predicted"/>
<dbReference type="EMBL" id="GQ374518">
    <property type="protein sequence ID" value="ACV04429.1"/>
    <property type="molecule type" value="Genomic_DNA"/>
</dbReference>
<gene>
    <name evidence="2" type="primary">MMRB3</name>
</gene>
<dbReference type="Pfam" id="PF05017">
    <property type="entry name" value="TMP"/>
    <property type="match status" value="3"/>
</dbReference>
<evidence type="ECO:0000313" key="2">
    <source>
        <dbReference type="EMBL" id="ACV04429.1"/>
    </source>
</evidence>
<name>C8CAJ4_9BILA</name>
<reference evidence="2" key="2">
    <citation type="journal article" date="2011" name="Hydrobiologia">
        <title>Gene and protein structure of the mate recognition protein gene family in Brachionus manjavacas (Rotifera).</title>
        <authorList>
            <person name="Gribble K.E."/>
            <person name="Snell T."/>
            <person name="Mark Welch D.B."/>
        </authorList>
    </citation>
    <scope>NUCLEOTIDE SEQUENCE</scope>
</reference>
<reference evidence="2" key="1">
    <citation type="journal article" date="2009" name="BMC Biol.">
        <title>Genetic determinants of mate recognition in Brachionus manjavacas (Rotifera).</title>
        <authorList>
            <person name="Snell T.W."/>
            <person name="Shearer T.L."/>
            <person name="Smith H.A."/>
            <person name="Kubanek J."/>
            <person name="Gribble K.E."/>
            <person name="Welch D.B."/>
        </authorList>
    </citation>
    <scope>NUCLEOTIDE SEQUENCE</scope>
</reference>
<keyword evidence="1" id="KW-0732">Signal</keyword>
<feature type="signal peptide" evidence="1">
    <location>
        <begin position="1"/>
        <end position="16"/>
    </location>
</feature>
<accession>C8CAJ4</accession>
<feature type="chain" id="PRO_5002989930" evidence="1">
    <location>
        <begin position="17"/>
        <end position="283"/>
    </location>
</feature>
<dbReference type="AlphaFoldDB" id="C8CAJ4"/>
<dbReference type="InterPro" id="IPR007713">
    <property type="entry name" value="TMP_rpt"/>
</dbReference>
<protein>
    <submittedName>
        <fullName evidence="2">MRP motif repeat 3 protein</fullName>
    </submittedName>
</protein>
<organism evidence="2">
    <name type="scientific">Brachionus manjavacas</name>
    <dbReference type="NCBI Taxonomy" id="667381"/>
    <lineage>
        <taxon>Eukaryota</taxon>
        <taxon>Metazoa</taxon>
        <taxon>Spiralia</taxon>
        <taxon>Gnathifera</taxon>
        <taxon>Rotifera</taxon>
        <taxon>Eurotatoria</taxon>
        <taxon>Monogononta</taxon>
        <taxon>Pseudotrocha</taxon>
        <taxon>Ploima</taxon>
        <taxon>Brachionidae</taxon>
        <taxon>Brachionus</taxon>
    </lineage>
</organism>
<sequence>MKTLIILVACLAIAYSVPVKQIAEPKDLVDFALNSLGLSQVIDTIQALGTDYWNQIKQIATQLLFAGQQIWQQATVVFQQLVTDLQNHATDALPLVVQAIGQLTSLVGQSGKRDLVDFALNSLGLSQVIDTIQALGTDYWNQIKQIATQLLFAGQQIWQQATVVFQQLVTDLQNHATDALPLVVQAIGQLTSLVGQSGKRDLVDFALNSLGLSQVIDTIQALGTDYWNQIKQIATQLLFAGQQIWQQATVVFQQLVTDLQNHATDALPLVVQAIGQLTSLVQG</sequence>
<evidence type="ECO:0000256" key="1">
    <source>
        <dbReference type="SAM" id="SignalP"/>
    </source>
</evidence>